<dbReference type="AlphaFoldDB" id="K0RBH9"/>
<accession>K0RBH9</accession>
<proteinExistence type="predicted"/>
<feature type="compositionally biased region" description="Polar residues" evidence="1">
    <location>
        <begin position="31"/>
        <end position="45"/>
    </location>
</feature>
<feature type="region of interest" description="Disordered" evidence="1">
    <location>
        <begin position="1"/>
        <end position="62"/>
    </location>
</feature>
<organism evidence="2 3">
    <name type="scientific">Thalassiosira oceanica</name>
    <name type="common">Marine diatom</name>
    <dbReference type="NCBI Taxonomy" id="159749"/>
    <lineage>
        <taxon>Eukaryota</taxon>
        <taxon>Sar</taxon>
        <taxon>Stramenopiles</taxon>
        <taxon>Ochrophyta</taxon>
        <taxon>Bacillariophyta</taxon>
        <taxon>Coscinodiscophyceae</taxon>
        <taxon>Thalassiosirophycidae</taxon>
        <taxon>Thalassiosirales</taxon>
        <taxon>Thalassiosiraceae</taxon>
        <taxon>Thalassiosira</taxon>
    </lineage>
</organism>
<keyword evidence="3" id="KW-1185">Reference proteome</keyword>
<dbReference type="Proteomes" id="UP000266841">
    <property type="component" value="Unassembled WGS sequence"/>
</dbReference>
<evidence type="ECO:0000313" key="3">
    <source>
        <dbReference type="Proteomes" id="UP000266841"/>
    </source>
</evidence>
<comment type="caution">
    <text evidence="2">The sequence shown here is derived from an EMBL/GenBank/DDBJ whole genome shotgun (WGS) entry which is preliminary data.</text>
</comment>
<reference evidence="2 3" key="1">
    <citation type="journal article" date="2012" name="Genome Biol.">
        <title>Genome and low-iron response of an oceanic diatom adapted to chronic iron limitation.</title>
        <authorList>
            <person name="Lommer M."/>
            <person name="Specht M."/>
            <person name="Roy A.S."/>
            <person name="Kraemer L."/>
            <person name="Andreson R."/>
            <person name="Gutowska M.A."/>
            <person name="Wolf J."/>
            <person name="Bergner S.V."/>
            <person name="Schilhabel M.B."/>
            <person name="Klostermeier U.C."/>
            <person name="Beiko R.G."/>
            <person name="Rosenstiel P."/>
            <person name="Hippler M."/>
            <person name="Laroche J."/>
        </authorList>
    </citation>
    <scope>NUCLEOTIDE SEQUENCE [LARGE SCALE GENOMIC DNA]</scope>
    <source>
        <strain evidence="2 3">CCMP1005</strain>
    </source>
</reference>
<name>K0RBH9_THAOC</name>
<dbReference type="EMBL" id="AGNL01047749">
    <property type="protein sequence ID" value="EJK46446.1"/>
    <property type="molecule type" value="Genomic_DNA"/>
</dbReference>
<sequence length="217" mass="23718">MRSLSVAKGAYGDQDVERASAGASAQHETRTSTSTNEALSVTTPALRNDDPPIMHRPEKEKRNFEITRMTIPSWCTYNYGSDDDSKNNSGLSGNGSGSEDSNWENGNFGFMVHFEPLGFAIAPVKVTACFLLGAIHAPAYKTLNSRAVHRVVRRVVGVGDPEVRLSIPNSYDRFSEESFVLSNEGAPDRARRVSAWWTVKGAGGIQRSNRQEEAAPL</sequence>
<evidence type="ECO:0000256" key="1">
    <source>
        <dbReference type="SAM" id="MobiDB-lite"/>
    </source>
</evidence>
<protein>
    <submittedName>
        <fullName evidence="2">Uncharacterized protein</fullName>
    </submittedName>
</protein>
<evidence type="ECO:0000313" key="2">
    <source>
        <dbReference type="EMBL" id="EJK46446.1"/>
    </source>
</evidence>
<gene>
    <name evidence="2" type="ORF">THAOC_34885</name>
</gene>
<feature type="compositionally biased region" description="Basic and acidic residues" evidence="1">
    <location>
        <begin position="47"/>
        <end position="62"/>
    </location>
</feature>